<gene>
    <name evidence="6" type="ORF">SAMN05660748_2624</name>
</gene>
<proteinExistence type="predicted"/>
<dbReference type="AlphaFoldDB" id="A0A285V757"/>
<evidence type="ECO:0000256" key="2">
    <source>
        <dbReference type="ARBA" id="ARBA00022723"/>
    </source>
</evidence>
<dbReference type="GO" id="GO:0051537">
    <property type="term" value="F:2 iron, 2 sulfur cluster binding"/>
    <property type="evidence" value="ECO:0007669"/>
    <property type="project" value="UniProtKB-KW"/>
</dbReference>
<dbReference type="GO" id="GO:0046872">
    <property type="term" value="F:metal ion binding"/>
    <property type="evidence" value="ECO:0007669"/>
    <property type="project" value="UniProtKB-KW"/>
</dbReference>
<accession>A0A285V757</accession>
<dbReference type="GO" id="GO:0051213">
    <property type="term" value="F:dioxygenase activity"/>
    <property type="evidence" value="ECO:0007669"/>
    <property type="project" value="UniProtKB-KW"/>
</dbReference>
<dbReference type="RefSeq" id="WP_097195397.1">
    <property type="nucleotide sequence ID" value="NZ_OBQI01000003.1"/>
</dbReference>
<evidence type="ECO:0000313" key="7">
    <source>
        <dbReference type="Proteomes" id="UP000219435"/>
    </source>
</evidence>
<dbReference type="CDD" id="cd03528">
    <property type="entry name" value="Rieske_RO_ferredoxin"/>
    <property type="match status" value="1"/>
</dbReference>
<evidence type="ECO:0000259" key="5">
    <source>
        <dbReference type="PROSITE" id="PS51296"/>
    </source>
</evidence>
<protein>
    <submittedName>
        <fullName evidence="6">3-phenylpropionate/trans-cinnamate dioxygenase ferredoxin subunit</fullName>
    </submittedName>
</protein>
<keyword evidence="4" id="KW-0411">Iron-sulfur</keyword>
<dbReference type="PROSITE" id="PS51296">
    <property type="entry name" value="RIESKE"/>
    <property type="match status" value="1"/>
</dbReference>
<evidence type="ECO:0000256" key="4">
    <source>
        <dbReference type="ARBA" id="ARBA00023014"/>
    </source>
</evidence>
<name>A0A285V757_9ACTN</name>
<dbReference type="Proteomes" id="UP000219435">
    <property type="component" value="Unassembled WGS sequence"/>
</dbReference>
<dbReference type="GO" id="GO:0016705">
    <property type="term" value="F:oxidoreductase activity, acting on paired donors, with incorporation or reduction of molecular oxygen"/>
    <property type="evidence" value="ECO:0007669"/>
    <property type="project" value="UniProtKB-ARBA"/>
</dbReference>
<feature type="domain" description="Rieske" evidence="5">
    <location>
        <begin position="4"/>
        <end position="103"/>
    </location>
</feature>
<keyword evidence="3" id="KW-0408">Iron</keyword>
<dbReference type="SUPFAM" id="SSF50022">
    <property type="entry name" value="ISP domain"/>
    <property type="match status" value="1"/>
</dbReference>
<dbReference type="InterPro" id="IPR036922">
    <property type="entry name" value="Rieske_2Fe-2S_sf"/>
</dbReference>
<keyword evidence="6" id="KW-0560">Oxidoreductase</keyword>
<dbReference type="EMBL" id="OBQI01000003">
    <property type="protein sequence ID" value="SOC49890.1"/>
    <property type="molecule type" value="Genomic_DNA"/>
</dbReference>
<keyword evidence="1" id="KW-0001">2Fe-2S</keyword>
<keyword evidence="2" id="KW-0479">Metal-binding</keyword>
<dbReference type="Pfam" id="PF00355">
    <property type="entry name" value="Rieske"/>
    <property type="match status" value="1"/>
</dbReference>
<dbReference type="InterPro" id="IPR017941">
    <property type="entry name" value="Rieske_2Fe-2S"/>
</dbReference>
<dbReference type="PANTHER" id="PTHR21496">
    <property type="entry name" value="FERREDOXIN-RELATED"/>
    <property type="match status" value="1"/>
</dbReference>
<keyword evidence="7" id="KW-1185">Reference proteome</keyword>
<dbReference type="PANTHER" id="PTHR21496:SF23">
    <property type="entry name" value="3-PHENYLPROPIONATE_CINNAMIC ACID DIOXYGENASE FERREDOXIN SUBUNIT"/>
    <property type="match status" value="1"/>
</dbReference>
<dbReference type="Gene3D" id="2.102.10.10">
    <property type="entry name" value="Rieske [2Fe-2S] iron-sulphur domain"/>
    <property type="match status" value="1"/>
</dbReference>
<keyword evidence="6" id="KW-0223">Dioxygenase</keyword>
<reference evidence="7" key="1">
    <citation type="submission" date="2017-08" db="EMBL/GenBank/DDBJ databases">
        <authorList>
            <person name="Varghese N."/>
            <person name="Submissions S."/>
        </authorList>
    </citation>
    <scope>NUCLEOTIDE SEQUENCE [LARGE SCALE GENOMIC DNA]</scope>
    <source>
        <strain evidence="7">DSM 4725</strain>
    </source>
</reference>
<evidence type="ECO:0000256" key="3">
    <source>
        <dbReference type="ARBA" id="ARBA00023004"/>
    </source>
</evidence>
<evidence type="ECO:0000256" key="1">
    <source>
        <dbReference type="ARBA" id="ARBA00022714"/>
    </source>
</evidence>
<evidence type="ECO:0000313" key="6">
    <source>
        <dbReference type="EMBL" id="SOC49890.1"/>
    </source>
</evidence>
<dbReference type="GO" id="GO:0004497">
    <property type="term" value="F:monooxygenase activity"/>
    <property type="evidence" value="ECO:0007669"/>
    <property type="project" value="UniProtKB-ARBA"/>
</dbReference>
<sequence length="122" mass="13051">MAFERVCGLSDVPENGALRVELADIDVAVVRFEGQLYALEDRCSHADVPLSEGDVEQFNGAPTIECYLHGSCFDLRTGEPTNLPATEPVDVYPVRVEGEDVLVDTEANAATSAVQPSRAAGN</sequence>
<dbReference type="OrthoDB" id="147178at2"/>
<organism evidence="6 7">
    <name type="scientific">Blastococcus aggregatus</name>
    <dbReference type="NCBI Taxonomy" id="38502"/>
    <lineage>
        <taxon>Bacteria</taxon>
        <taxon>Bacillati</taxon>
        <taxon>Actinomycetota</taxon>
        <taxon>Actinomycetes</taxon>
        <taxon>Geodermatophilales</taxon>
        <taxon>Geodermatophilaceae</taxon>
        <taxon>Blastococcus</taxon>
    </lineage>
</organism>